<dbReference type="InterPro" id="IPR029058">
    <property type="entry name" value="AB_hydrolase_fold"/>
</dbReference>
<dbReference type="Pfam" id="PF03583">
    <property type="entry name" value="LIP"/>
    <property type="match status" value="1"/>
</dbReference>
<dbReference type="PIRSF" id="PIRSF029171">
    <property type="entry name" value="Esterase_LipA"/>
    <property type="match status" value="1"/>
</dbReference>
<accession>A0ABS3T8P8</accession>
<dbReference type="EMBL" id="JAGETX010000002">
    <property type="protein sequence ID" value="MBO3270019.1"/>
    <property type="molecule type" value="Genomic_DNA"/>
</dbReference>
<comment type="caution">
    <text evidence="2">The sequence shown here is derived from an EMBL/GenBank/DDBJ whole genome shotgun (WGS) entry which is preliminary data.</text>
</comment>
<dbReference type="SUPFAM" id="SSF53474">
    <property type="entry name" value="alpha/beta-Hydrolases"/>
    <property type="match status" value="1"/>
</dbReference>
<dbReference type="Gene3D" id="3.40.50.1820">
    <property type="entry name" value="alpha/beta hydrolase"/>
    <property type="match status" value="1"/>
</dbReference>
<evidence type="ECO:0000256" key="1">
    <source>
        <dbReference type="SAM" id="SignalP"/>
    </source>
</evidence>
<organism evidence="2 3">
    <name type="scientific">Hymenobacter defluvii</name>
    <dbReference type="NCBI Taxonomy" id="2054411"/>
    <lineage>
        <taxon>Bacteria</taxon>
        <taxon>Pseudomonadati</taxon>
        <taxon>Bacteroidota</taxon>
        <taxon>Cytophagia</taxon>
        <taxon>Cytophagales</taxon>
        <taxon>Hymenobacteraceae</taxon>
        <taxon>Hymenobacter</taxon>
    </lineage>
</organism>
<protein>
    <submittedName>
        <fullName evidence="2">Alpha/beta fold hydrolase</fullName>
    </submittedName>
</protein>
<keyword evidence="2" id="KW-0378">Hydrolase</keyword>
<evidence type="ECO:0000313" key="3">
    <source>
        <dbReference type="Proteomes" id="UP000670527"/>
    </source>
</evidence>
<keyword evidence="1" id="KW-0732">Signal</keyword>
<name>A0ABS3T8P8_9BACT</name>
<dbReference type="Gene3D" id="1.10.260.160">
    <property type="match status" value="1"/>
</dbReference>
<gene>
    <name evidence="2" type="ORF">J4D97_05095</name>
</gene>
<keyword evidence="3" id="KW-1185">Reference proteome</keyword>
<dbReference type="GO" id="GO:0016787">
    <property type="term" value="F:hydrolase activity"/>
    <property type="evidence" value="ECO:0007669"/>
    <property type="project" value="UniProtKB-KW"/>
</dbReference>
<dbReference type="RefSeq" id="WP_208306650.1">
    <property type="nucleotide sequence ID" value="NZ_JAGETX010000002.1"/>
</dbReference>
<dbReference type="Proteomes" id="UP000670527">
    <property type="component" value="Unassembled WGS sequence"/>
</dbReference>
<dbReference type="InterPro" id="IPR005152">
    <property type="entry name" value="Lipase_secreted"/>
</dbReference>
<reference evidence="2 3" key="1">
    <citation type="submission" date="2021-03" db="EMBL/GenBank/DDBJ databases">
        <authorList>
            <person name="Kim M.K."/>
        </authorList>
    </citation>
    <scope>NUCLEOTIDE SEQUENCE [LARGE SCALE GENOMIC DNA]</scope>
    <source>
        <strain evidence="2 3">BT507</strain>
    </source>
</reference>
<feature type="chain" id="PRO_5046425015" evidence="1">
    <location>
        <begin position="30"/>
        <end position="406"/>
    </location>
</feature>
<sequence length="406" mass="43914">MISKPTTYSSGRLLLLWLLLLLAGCQSTSDDPQPAPASGQDLFVSATKIVTAPKTLLQAAAASAGFGNYAQYVQYDVTFYKLIYKTTFQGKEIQASGLVGVPLNTPKPPALLSAQHGTIFRLADAPSNFPNSFSGFELFAGAGFATVIPDFIGFGASDNIFHPYFDQPASAAAVVDMLKATQYYLQSQQTALNDHLFLVGYSEGGYVTMAAQKEIETTTAHNLTLTAVAAGAGGYDLPEMLTGIATTPTYATPAFLAFILQAYNTTYGWNRPLTDFFQQPYAGRLPGLLDGSKALDEIDASLTTKPAELFAPAFYTNLQNGTGEADLRQKLRDNSFLTWVPKSPTRLFHGTADESVFYQTSETTFKRFQAAGAANVEFIPIQGGMHRTSIAPMMLNVLPWFQSLDK</sequence>
<proteinExistence type="predicted"/>
<dbReference type="PANTHER" id="PTHR34853">
    <property type="match status" value="1"/>
</dbReference>
<dbReference type="PROSITE" id="PS51257">
    <property type="entry name" value="PROKAR_LIPOPROTEIN"/>
    <property type="match status" value="1"/>
</dbReference>
<evidence type="ECO:0000313" key="2">
    <source>
        <dbReference type="EMBL" id="MBO3270019.1"/>
    </source>
</evidence>
<feature type="signal peptide" evidence="1">
    <location>
        <begin position="1"/>
        <end position="29"/>
    </location>
</feature>
<dbReference type="PANTHER" id="PTHR34853:SF1">
    <property type="entry name" value="LIPASE 5"/>
    <property type="match status" value="1"/>
</dbReference>